<name>A0A835GR57_SPOEX</name>
<organism evidence="2 3">
    <name type="scientific">Spodoptera exigua</name>
    <name type="common">Beet armyworm</name>
    <name type="synonym">Noctua fulgens</name>
    <dbReference type="NCBI Taxonomy" id="7107"/>
    <lineage>
        <taxon>Eukaryota</taxon>
        <taxon>Metazoa</taxon>
        <taxon>Ecdysozoa</taxon>
        <taxon>Arthropoda</taxon>
        <taxon>Hexapoda</taxon>
        <taxon>Insecta</taxon>
        <taxon>Pterygota</taxon>
        <taxon>Neoptera</taxon>
        <taxon>Endopterygota</taxon>
        <taxon>Lepidoptera</taxon>
        <taxon>Glossata</taxon>
        <taxon>Ditrysia</taxon>
        <taxon>Noctuoidea</taxon>
        <taxon>Noctuidae</taxon>
        <taxon>Amphipyrinae</taxon>
        <taxon>Spodoptera</taxon>
    </lineage>
</organism>
<dbReference type="EMBL" id="JACKWZ010000008">
    <property type="protein sequence ID" value="KAF9423561.1"/>
    <property type="molecule type" value="Genomic_DNA"/>
</dbReference>
<gene>
    <name evidence="2" type="ORF">HW555_001116</name>
</gene>
<evidence type="ECO:0000313" key="2">
    <source>
        <dbReference type="EMBL" id="KAF9423561.1"/>
    </source>
</evidence>
<reference evidence="2" key="1">
    <citation type="submission" date="2020-08" db="EMBL/GenBank/DDBJ databases">
        <title>Spodoptera exigua strain:BAW_Kor-Di-RS1 Genome sequencing and assembly.</title>
        <authorList>
            <person name="Kim J."/>
            <person name="Nam H.Y."/>
            <person name="Kwon M."/>
            <person name="Choi J.H."/>
            <person name="Cho S.R."/>
            <person name="Kim G.-H."/>
        </authorList>
    </citation>
    <scope>NUCLEOTIDE SEQUENCE</scope>
    <source>
        <strain evidence="2">BAW_Kor-Di-RS1</strain>
        <tissue evidence="2">Whole-body</tissue>
    </source>
</reference>
<dbReference type="Proteomes" id="UP000648187">
    <property type="component" value="Unassembled WGS sequence"/>
</dbReference>
<proteinExistence type="predicted"/>
<dbReference type="AlphaFoldDB" id="A0A835GR57"/>
<protein>
    <submittedName>
        <fullName evidence="2">Uncharacterized protein</fullName>
    </submittedName>
</protein>
<sequence>MWSALPQPVTHVRSDQSGGSPSGKHVITLRNTGKDNGWCGGRDSAADDMRRAKRSIWIGSRHSTTVNTGCAASHLQNKDGRTRPK</sequence>
<feature type="region of interest" description="Disordered" evidence="1">
    <location>
        <begin position="1"/>
        <end position="44"/>
    </location>
</feature>
<keyword evidence="3" id="KW-1185">Reference proteome</keyword>
<accession>A0A835GR57</accession>
<comment type="caution">
    <text evidence="2">The sequence shown here is derived from an EMBL/GenBank/DDBJ whole genome shotgun (WGS) entry which is preliminary data.</text>
</comment>
<evidence type="ECO:0000256" key="1">
    <source>
        <dbReference type="SAM" id="MobiDB-lite"/>
    </source>
</evidence>
<evidence type="ECO:0000313" key="3">
    <source>
        <dbReference type="Proteomes" id="UP000648187"/>
    </source>
</evidence>